<feature type="compositionally biased region" description="Polar residues" evidence="1">
    <location>
        <begin position="73"/>
        <end position="83"/>
    </location>
</feature>
<proteinExistence type="predicted"/>
<organism evidence="2 3">
    <name type="scientific">Ceutorhynchus assimilis</name>
    <name type="common">cabbage seed weevil</name>
    <dbReference type="NCBI Taxonomy" id="467358"/>
    <lineage>
        <taxon>Eukaryota</taxon>
        <taxon>Metazoa</taxon>
        <taxon>Ecdysozoa</taxon>
        <taxon>Arthropoda</taxon>
        <taxon>Hexapoda</taxon>
        <taxon>Insecta</taxon>
        <taxon>Pterygota</taxon>
        <taxon>Neoptera</taxon>
        <taxon>Endopterygota</taxon>
        <taxon>Coleoptera</taxon>
        <taxon>Polyphaga</taxon>
        <taxon>Cucujiformia</taxon>
        <taxon>Curculionidae</taxon>
        <taxon>Ceutorhynchinae</taxon>
        <taxon>Ceutorhynchus</taxon>
    </lineage>
</organism>
<keyword evidence="3" id="KW-1185">Reference proteome</keyword>
<feature type="compositionally biased region" description="Basic and acidic residues" evidence="1">
    <location>
        <begin position="63"/>
        <end position="72"/>
    </location>
</feature>
<reference evidence="2" key="1">
    <citation type="submission" date="2022-01" db="EMBL/GenBank/DDBJ databases">
        <authorList>
            <person name="King R."/>
        </authorList>
    </citation>
    <scope>NUCLEOTIDE SEQUENCE</scope>
</reference>
<gene>
    <name evidence="2" type="ORF">CEUTPL_LOCUS14459</name>
</gene>
<name>A0A9N9N172_9CUCU</name>
<dbReference type="AlphaFoldDB" id="A0A9N9N172"/>
<feature type="compositionally biased region" description="Basic residues" evidence="1">
    <location>
        <begin position="203"/>
        <end position="213"/>
    </location>
</feature>
<evidence type="ECO:0000256" key="1">
    <source>
        <dbReference type="SAM" id="MobiDB-lite"/>
    </source>
</evidence>
<sequence>MVENTGTLTCRDGLAYVVGSSAGPTQIIRSYTRYHCSAGSSTTSTQYSVAYSGTTRRRNRRYQKNERLERMETSGSDSDQQFVAEQDGERDQKTIRKRRSLHNPSLAHRRRDGSDRLLAVRQLLVSRSGNGRRDGGLTSAQRSSGTRRTQGPARRRRRSRGRLFSGRGRGKFVTWGPVFQSRERLASCRGIRKRRSQSLTPRPVRKERFRHHG</sequence>
<accession>A0A9N9N172</accession>
<feature type="region of interest" description="Disordered" evidence="1">
    <location>
        <begin position="49"/>
        <end position="168"/>
    </location>
</feature>
<protein>
    <submittedName>
        <fullName evidence="2">Uncharacterized protein</fullName>
    </submittedName>
</protein>
<dbReference type="EMBL" id="OU892285">
    <property type="protein sequence ID" value="CAG9774077.1"/>
    <property type="molecule type" value="Genomic_DNA"/>
</dbReference>
<evidence type="ECO:0000313" key="3">
    <source>
        <dbReference type="Proteomes" id="UP001152799"/>
    </source>
</evidence>
<evidence type="ECO:0000313" key="2">
    <source>
        <dbReference type="EMBL" id="CAG9774077.1"/>
    </source>
</evidence>
<feature type="region of interest" description="Disordered" evidence="1">
    <location>
        <begin position="191"/>
        <end position="213"/>
    </location>
</feature>
<feature type="compositionally biased region" description="Basic residues" evidence="1">
    <location>
        <begin position="95"/>
        <end position="111"/>
    </location>
</feature>
<dbReference type="Proteomes" id="UP001152799">
    <property type="component" value="Chromosome 9"/>
</dbReference>